<organism evidence="1">
    <name type="scientific">Ignisphaera aggregans</name>
    <dbReference type="NCBI Taxonomy" id="334771"/>
    <lineage>
        <taxon>Archaea</taxon>
        <taxon>Thermoproteota</taxon>
        <taxon>Thermoprotei</taxon>
        <taxon>Desulfurococcales</taxon>
        <taxon>Desulfurococcaceae</taxon>
        <taxon>Ignisphaera</taxon>
    </lineage>
</organism>
<sequence length="492" mass="55243">MNQNLITVLAVVLTAIIVGAAVYVLAPAKTVTETATVTKTVTTTVTQTQTSTVTPLPVACPVLPEPSEPITLKFWKWQSLTIVDNQIQRVIDMWNQLHPNVKIEFTVMGELSTVEFTMKVEQMTDAGQGPDIVMIDELSLADLAYDGYLAELPDYLQEIVKKNIVEPFDQITYFWGPDGVKRMYGFPGLRGASVKVLIVNDYMLQEIGYPTNWCPKDWNELIDVAKRLTKYDDQGNLVRSGLFVRVSGHIGGIFDKFGPIFLAAGGRILWCENGQWKTDVNSNIGRTVLQLYYDVLYTHHIYDPGFPGDTAAFAQELVAMLLPREPTEVLNALLALNPERFRDPQTGQFKGFHFCPIPPPSQNMSSRTWLDMHVVGVNAYSPPERQQWAFAFLCWVAINKDVKLTLFNEIGMWAPWRDIVNEPPFDQLIFQQILEIAKTGESRVIHPRSGSLFATGGEVLSRIYLKELSIEDGLRELEKALLEAANEVPCVS</sequence>
<dbReference type="Pfam" id="PF01547">
    <property type="entry name" value="SBP_bac_1"/>
    <property type="match status" value="1"/>
</dbReference>
<dbReference type="EMBL" id="DSGT01000008">
    <property type="protein sequence ID" value="HEW53089.1"/>
    <property type="molecule type" value="Genomic_DNA"/>
</dbReference>
<dbReference type="PANTHER" id="PTHR43649">
    <property type="entry name" value="ARABINOSE-BINDING PROTEIN-RELATED"/>
    <property type="match status" value="1"/>
</dbReference>
<evidence type="ECO:0000313" key="1">
    <source>
        <dbReference type="EMBL" id="HEW53089.1"/>
    </source>
</evidence>
<protein>
    <submittedName>
        <fullName evidence="1">Extracellular solute-binding protein</fullName>
    </submittedName>
</protein>
<dbReference type="AlphaFoldDB" id="A0A7C2VHL9"/>
<accession>A0A7C2VHL9</accession>
<dbReference type="InterPro" id="IPR050490">
    <property type="entry name" value="Bact_solute-bd_prot1"/>
</dbReference>
<proteinExistence type="predicted"/>
<comment type="caution">
    <text evidence="1">The sequence shown here is derived from an EMBL/GenBank/DDBJ whole genome shotgun (WGS) entry which is preliminary data.</text>
</comment>
<dbReference type="SUPFAM" id="SSF53850">
    <property type="entry name" value="Periplasmic binding protein-like II"/>
    <property type="match status" value="1"/>
</dbReference>
<dbReference type="PANTHER" id="PTHR43649:SF12">
    <property type="entry name" value="DIACETYLCHITOBIOSE BINDING PROTEIN DASA"/>
    <property type="match status" value="1"/>
</dbReference>
<dbReference type="InterPro" id="IPR006059">
    <property type="entry name" value="SBP"/>
</dbReference>
<gene>
    <name evidence="1" type="ORF">ENO77_02825</name>
</gene>
<name>A0A7C2VHL9_9CREN</name>
<reference evidence="1" key="1">
    <citation type="journal article" date="2020" name="mSystems">
        <title>Genome- and Community-Level Interaction Insights into Carbon Utilization and Element Cycling Functions of Hydrothermarchaeota in Hydrothermal Sediment.</title>
        <authorList>
            <person name="Zhou Z."/>
            <person name="Liu Y."/>
            <person name="Xu W."/>
            <person name="Pan J."/>
            <person name="Luo Z.H."/>
            <person name="Li M."/>
        </authorList>
    </citation>
    <scope>NUCLEOTIDE SEQUENCE [LARGE SCALE GENOMIC DNA]</scope>
    <source>
        <strain evidence="1">SpSt-16</strain>
    </source>
</reference>
<dbReference type="Gene3D" id="3.40.190.10">
    <property type="entry name" value="Periplasmic binding protein-like II"/>
    <property type="match status" value="1"/>
</dbReference>